<accession>A0AAV6TQN8</accession>
<name>A0AAV6TQN8_9ARAC</name>
<proteinExistence type="predicted"/>
<reference evidence="1 2" key="1">
    <citation type="journal article" date="2022" name="Nat. Ecol. Evol.">
        <title>A masculinizing supergene underlies an exaggerated male reproductive morph in a spider.</title>
        <authorList>
            <person name="Hendrickx F."/>
            <person name="De Corte Z."/>
            <person name="Sonet G."/>
            <person name="Van Belleghem S.M."/>
            <person name="Kostlbacher S."/>
            <person name="Vangestel C."/>
        </authorList>
    </citation>
    <scope>NUCLEOTIDE SEQUENCE [LARGE SCALE GENOMIC DNA]</scope>
    <source>
        <strain evidence="1">W744_W776</strain>
    </source>
</reference>
<comment type="caution">
    <text evidence="1">The sequence shown here is derived from an EMBL/GenBank/DDBJ whole genome shotgun (WGS) entry which is preliminary data.</text>
</comment>
<organism evidence="1 2">
    <name type="scientific">Oedothorax gibbosus</name>
    <dbReference type="NCBI Taxonomy" id="931172"/>
    <lineage>
        <taxon>Eukaryota</taxon>
        <taxon>Metazoa</taxon>
        <taxon>Ecdysozoa</taxon>
        <taxon>Arthropoda</taxon>
        <taxon>Chelicerata</taxon>
        <taxon>Arachnida</taxon>
        <taxon>Araneae</taxon>
        <taxon>Araneomorphae</taxon>
        <taxon>Entelegynae</taxon>
        <taxon>Araneoidea</taxon>
        <taxon>Linyphiidae</taxon>
        <taxon>Erigoninae</taxon>
        <taxon>Oedothorax</taxon>
    </lineage>
</organism>
<protein>
    <submittedName>
        <fullName evidence="1">Uncharacterized protein</fullName>
    </submittedName>
</protein>
<evidence type="ECO:0000313" key="2">
    <source>
        <dbReference type="Proteomes" id="UP000827092"/>
    </source>
</evidence>
<sequence>MDLGLAGLASSVVDLSLRDIPREIVKEHFDARHWSLEWTWWDTTGIYGDELKNNLKYAKKIFSLRNILMRDTGV</sequence>
<gene>
    <name evidence="1" type="ORF">JTE90_023711</name>
</gene>
<keyword evidence="2" id="KW-1185">Reference proteome</keyword>
<dbReference type="EMBL" id="JAFNEN010001347">
    <property type="protein sequence ID" value="KAG8174036.1"/>
    <property type="molecule type" value="Genomic_DNA"/>
</dbReference>
<dbReference type="Proteomes" id="UP000827092">
    <property type="component" value="Unassembled WGS sequence"/>
</dbReference>
<evidence type="ECO:0000313" key="1">
    <source>
        <dbReference type="EMBL" id="KAG8174036.1"/>
    </source>
</evidence>
<dbReference type="AlphaFoldDB" id="A0AAV6TQN8"/>